<dbReference type="Proteomes" id="UP000247417">
    <property type="component" value="Unassembled WGS sequence"/>
</dbReference>
<dbReference type="OrthoDB" id="7283724at2"/>
<sequence length="115" mass="12780">MCSNLPDGCSQADIDRAMGGDWPAWVEDEYQRLCEYRASLAALRDQARGIDARFHDVSDMTGGKYGGALDDEIVMASKAIKDFPEAVERIEAEERSDAAFDRGDMRRAERIECAA</sequence>
<protein>
    <submittedName>
        <fullName evidence="1">Uncharacterized protein</fullName>
    </submittedName>
</protein>
<accession>A0A318QV10</accession>
<evidence type="ECO:0000313" key="1">
    <source>
        <dbReference type="EMBL" id="PYD81318.1"/>
    </source>
</evidence>
<evidence type="ECO:0000313" key="2">
    <source>
        <dbReference type="Proteomes" id="UP000247417"/>
    </source>
</evidence>
<organism evidence="1 2">
    <name type="scientific">Komagataeibacter oboediens</name>
    <dbReference type="NCBI Taxonomy" id="65958"/>
    <lineage>
        <taxon>Bacteria</taxon>
        <taxon>Pseudomonadati</taxon>
        <taxon>Pseudomonadota</taxon>
        <taxon>Alphaproteobacteria</taxon>
        <taxon>Acetobacterales</taxon>
        <taxon>Acetobacteraceae</taxon>
        <taxon>Komagataeibacter</taxon>
    </lineage>
</organism>
<dbReference type="AlphaFoldDB" id="A0A318QV10"/>
<proteinExistence type="predicted"/>
<comment type="caution">
    <text evidence="1">The sequence shown here is derived from an EMBL/GenBank/DDBJ whole genome shotgun (WGS) entry which is preliminary data.</text>
</comment>
<gene>
    <name evidence="1" type="ORF">CFR80_12280</name>
</gene>
<reference evidence="1 2" key="1">
    <citation type="submission" date="2017-07" db="EMBL/GenBank/DDBJ databases">
        <title>A draft genome sequence of Komagataeibacter oboediens LMG 18849.</title>
        <authorList>
            <person name="Skraban J."/>
            <person name="Cleenwerck I."/>
            <person name="Vandamme P."/>
            <person name="Trcek J."/>
        </authorList>
    </citation>
    <scope>NUCLEOTIDE SEQUENCE [LARGE SCALE GENOMIC DNA]</scope>
    <source>
        <strain evidence="1 2">LMG 18849</strain>
    </source>
</reference>
<dbReference type="EMBL" id="NKTX01000036">
    <property type="protein sequence ID" value="PYD81318.1"/>
    <property type="molecule type" value="Genomic_DNA"/>
</dbReference>
<name>A0A318QV10_9PROT</name>